<dbReference type="Gene3D" id="3.30.1360.120">
    <property type="entry name" value="Probable tRNA modification gtpase trme, domain 1"/>
    <property type="match status" value="1"/>
</dbReference>
<name>A0A432MPF2_9BACT</name>
<dbReference type="GO" id="GO:0005525">
    <property type="term" value="F:GTP binding"/>
    <property type="evidence" value="ECO:0007669"/>
    <property type="project" value="InterPro"/>
</dbReference>
<evidence type="ECO:0000259" key="1">
    <source>
        <dbReference type="Pfam" id="PF01926"/>
    </source>
</evidence>
<dbReference type="PANTHER" id="PTHR42714:SF2">
    <property type="entry name" value="TRNA MODIFICATION GTPASE GTPBP3, MITOCHONDRIAL"/>
    <property type="match status" value="1"/>
</dbReference>
<gene>
    <name evidence="2" type="ORF">TsocGM_02660</name>
</gene>
<sequence>MARQVGSTQDGPRVSLLTAESRGAIAVIRVWGQGAVGAVDETFRPLHGERLSVTETGRPRVGRIGVGTGDEVVALRVDGPIGPEVELQCHGGPAAVGLVVGALEAVGASRSTAEEWIVTRSESPLRGQAECDLALAETARTAEILLDQAAGALDEELGDLARRCESDPEGAVEGLGTLLRRSGIGVRLLGGWRVALAGRPNVGKSRLLNAMAGFGRAIVSPMPGTTRDVVTVRTAVDGWPIELSDTAGLRETDDPIEAGGVSMARTKQDGADLVVLVLDRSEPLTVADRALIADSPGALIACNKADLFATWEPEEAWGTVAIVSAERGDGLGDLLRRIAERIVPAPPDRGMAVPFRPAHVRLLGRSLRLLQGGRPRAAARALDRLRRVGC</sequence>
<dbReference type="GO" id="GO:0030488">
    <property type="term" value="P:tRNA methylation"/>
    <property type="evidence" value="ECO:0007669"/>
    <property type="project" value="TreeGrafter"/>
</dbReference>
<dbReference type="CDD" id="cd04164">
    <property type="entry name" value="trmE"/>
    <property type="match status" value="1"/>
</dbReference>
<dbReference type="InterPro" id="IPR005225">
    <property type="entry name" value="Small_GTP-bd"/>
</dbReference>
<dbReference type="NCBIfam" id="TIGR00231">
    <property type="entry name" value="small_GTP"/>
    <property type="match status" value="1"/>
</dbReference>
<dbReference type="EMBL" id="RYZH01000003">
    <property type="protein sequence ID" value="RUL89333.1"/>
    <property type="molecule type" value="Genomic_DNA"/>
</dbReference>
<dbReference type="GO" id="GO:0005829">
    <property type="term" value="C:cytosol"/>
    <property type="evidence" value="ECO:0007669"/>
    <property type="project" value="TreeGrafter"/>
</dbReference>
<keyword evidence="3" id="KW-1185">Reference proteome</keyword>
<proteinExistence type="predicted"/>
<dbReference type="Pfam" id="PF01926">
    <property type="entry name" value="MMR_HSR1"/>
    <property type="match status" value="1"/>
</dbReference>
<dbReference type="InterPro" id="IPR027266">
    <property type="entry name" value="TrmE/GcvT-like"/>
</dbReference>
<accession>A0A432MPF2</accession>
<dbReference type="InterPro" id="IPR031168">
    <property type="entry name" value="G_TrmE"/>
</dbReference>
<organism evidence="2 3">
    <name type="scientific">Tautonia sociabilis</name>
    <dbReference type="NCBI Taxonomy" id="2080755"/>
    <lineage>
        <taxon>Bacteria</taxon>
        <taxon>Pseudomonadati</taxon>
        <taxon>Planctomycetota</taxon>
        <taxon>Planctomycetia</taxon>
        <taxon>Isosphaerales</taxon>
        <taxon>Isosphaeraceae</taxon>
        <taxon>Tautonia</taxon>
    </lineage>
</organism>
<feature type="domain" description="G" evidence="1">
    <location>
        <begin position="193"/>
        <end position="293"/>
    </location>
</feature>
<protein>
    <submittedName>
        <fullName evidence="2">GTP-binding protein</fullName>
    </submittedName>
</protein>
<reference evidence="2 3" key="1">
    <citation type="submission" date="2018-12" db="EMBL/GenBank/DDBJ databases">
        <authorList>
            <person name="Toschakov S.V."/>
        </authorList>
    </citation>
    <scope>NUCLEOTIDE SEQUENCE [LARGE SCALE GENOMIC DNA]</scope>
    <source>
        <strain evidence="2 3">GM2012</strain>
    </source>
</reference>
<dbReference type="InterPro" id="IPR027417">
    <property type="entry name" value="P-loop_NTPase"/>
</dbReference>
<dbReference type="SUPFAM" id="SSF103025">
    <property type="entry name" value="Folate-binding domain"/>
    <property type="match status" value="1"/>
</dbReference>
<dbReference type="SUPFAM" id="SSF52540">
    <property type="entry name" value="P-loop containing nucleoside triphosphate hydrolases"/>
    <property type="match status" value="1"/>
</dbReference>
<dbReference type="AlphaFoldDB" id="A0A432MPF2"/>
<dbReference type="Gene3D" id="3.40.50.300">
    <property type="entry name" value="P-loop containing nucleotide triphosphate hydrolases"/>
    <property type="match status" value="1"/>
</dbReference>
<dbReference type="PANTHER" id="PTHR42714">
    <property type="entry name" value="TRNA MODIFICATION GTPASE GTPBP3"/>
    <property type="match status" value="1"/>
</dbReference>
<comment type="caution">
    <text evidence="2">The sequence shown here is derived from an EMBL/GenBank/DDBJ whole genome shotgun (WGS) entry which is preliminary data.</text>
</comment>
<dbReference type="Gene3D" id="1.20.120.430">
    <property type="entry name" value="tRNA modification GTPase MnmE domain 2"/>
    <property type="match status" value="1"/>
</dbReference>
<reference evidence="2 3" key="2">
    <citation type="submission" date="2019-01" db="EMBL/GenBank/DDBJ databases">
        <title>Tautonia sociabilis, a novel thermotolerant planctomycete of Isosphaeraceae family, isolated from a 4000 m deep subterranean habitat.</title>
        <authorList>
            <person name="Kovaleva O.L."/>
            <person name="Elcheninov A.G."/>
            <person name="Van Heerden E."/>
            <person name="Toshchakov S.V."/>
            <person name="Novikov A."/>
            <person name="Bonch-Osmolovskaya E.A."/>
            <person name="Kublanov I.V."/>
        </authorList>
    </citation>
    <scope>NUCLEOTIDE SEQUENCE [LARGE SCALE GENOMIC DNA]</scope>
    <source>
        <strain evidence="2 3">GM2012</strain>
    </source>
</reference>
<evidence type="ECO:0000313" key="2">
    <source>
        <dbReference type="EMBL" id="RUL89333.1"/>
    </source>
</evidence>
<evidence type="ECO:0000313" key="3">
    <source>
        <dbReference type="Proteomes" id="UP000280296"/>
    </source>
</evidence>
<dbReference type="InterPro" id="IPR006073">
    <property type="entry name" value="GTP-bd"/>
</dbReference>
<dbReference type="Proteomes" id="UP000280296">
    <property type="component" value="Unassembled WGS sequence"/>
</dbReference>
<dbReference type="GO" id="GO:0002098">
    <property type="term" value="P:tRNA wobble uridine modification"/>
    <property type="evidence" value="ECO:0007669"/>
    <property type="project" value="TreeGrafter"/>
</dbReference>
<dbReference type="InterPro" id="IPR027368">
    <property type="entry name" value="MnmE_dom2"/>
</dbReference>